<evidence type="ECO:0000313" key="4">
    <source>
        <dbReference type="EMBL" id="GAA4075516.1"/>
    </source>
</evidence>
<dbReference type="InterPro" id="IPR013783">
    <property type="entry name" value="Ig-like_fold"/>
</dbReference>
<organism evidence="4 5">
    <name type="scientific">Amphibacillus indicireducens</name>
    <dbReference type="NCBI Taxonomy" id="1076330"/>
    <lineage>
        <taxon>Bacteria</taxon>
        <taxon>Bacillati</taxon>
        <taxon>Bacillota</taxon>
        <taxon>Bacilli</taxon>
        <taxon>Bacillales</taxon>
        <taxon>Bacillaceae</taxon>
        <taxon>Amphibacillus</taxon>
    </lineage>
</organism>
<keyword evidence="5" id="KW-1185">Reference proteome</keyword>
<gene>
    <name evidence="4" type="ORF">GCM10022410_20560</name>
</gene>
<dbReference type="Gene3D" id="3.40.50.1110">
    <property type="entry name" value="SGNH hydrolase"/>
    <property type="match status" value="1"/>
</dbReference>
<dbReference type="InterPro" id="IPR039329">
    <property type="entry name" value="SIAE"/>
</dbReference>
<sequence>MKLSSLISNGMVIQRNKPLTISGEADANQKIEVTFLEKKYTDVASASGKWSVTIDPTEPGGPYQLKIVGNKEIHIDDILIGDVWVLSGQSNMELPVIRTLDLFGNEMKAVNYPEIRQFSVPQIYNFHQPTETLIGGEWKKATPEDVLNFSAIGYFFAADIYREHNVPIGLIASAVGGTPIEAWMTEATLREFGEYDEILDQSKDDQYVKDTMAMEDKREQDWHQALNSNDQGMIEEWFNADTDTSDWQTFDVPNSWEGTELESIKGAVWFQKTIELAEDFTDHETMLNLGTLIDGDYAYINGKLVGHTGYKYPPRRYPVSKGILKPGKNTITVRIFTTESVGGFVQDMPYELVTDQETIPLTGAWKYKVGVITEALKPRTFFQYFPRGLYNGMIAPISNYPMSGVLWYQGESNVSKPNGYYELFEKLVDDWRQTWQIGDFPFLFVQLANLETGGDDNDSYWAKLRNEQLKSLQVKNTAMAVSIDVGEANDLHPQDKKSVGQRLAKCANALAYKQDVEYMGPLYQSHQVNNNTIEISFNHLGSGLIVRGEQLNGFVIAGSDNVFVHAEAKIENDRVIVSHPDVVEPKNVRYGWSDNPEQANLYNKEDLPASPFTTE</sequence>
<evidence type="ECO:0000259" key="3">
    <source>
        <dbReference type="Pfam" id="PF03629"/>
    </source>
</evidence>
<dbReference type="Pfam" id="PF03629">
    <property type="entry name" value="SASA"/>
    <property type="match status" value="2"/>
</dbReference>
<dbReference type="Gene3D" id="2.60.40.10">
    <property type="entry name" value="Immunoglobulins"/>
    <property type="match status" value="1"/>
</dbReference>
<feature type="domain" description="Sialate O-acetylesterase" evidence="3">
    <location>
        <begin position="387"/>
        <end position="505"/>
    </location>
</feature>
<dbReference type="Proteomes" id="UP001501734">
    <property type="component" value="Unassembled WGS sequence"/>
</dbReference>
<reference evidence="5" key="1">
    <citation type="journal article" date="2019" name="Int. J. Syst. Evol. Microbiol.">
        <title>The Global Catalogue of Microorganisms (GCM) 10K type strain sequencing project: providing services to taxonomists for standard genome sequencing and annotation.</title>
        <authorList>
            <consortium name="The Broad Institute Genomics Platform"/>
            <consortium name="The Broad Institute Genome Sequencing Center for Infectious Disease"/>
            <person name="Wu L."/>
            <person name="Ma J."/>
        </authorList>
    </citation>
    <scope>NUCLEOTIDE SEQUENCE [LARGE SCALE GENOMIC DNA]</scope>
    <source>
        <strain evidence="5">JCM 17250</strain>
    </source>
</reference>
<protein>
    <submittedName>
        <fullName evidence="4">Sialate O-acetylesterase</fullName>
    </submittedName>
</protein>
<name>A0ABP7VXH2_9BACI</name>
<evidence type="ECO:0000313" key="5">
    <source>
        <dbReference type="Proteomes" id="UP001501734"/>
    </source>
</evidence>
<dbReference type="SUPFAM" id="SSF49785">
    <property type="entry name" value="Galactose-binding domain-like"/>
    <property type="match status" value="1"/>
</dbReference>
<accession>A0ABP7VXH2</accession>
<feature type="domain" description="Sialate O-acetylesterase" evidence="3">
    <location>
        <begin position="82"/>
        <end position="204"/>
    </location>
</feature>
<keyword evidence="1" id="KW-0378">Hydrolase</keyword>
<dbReference type="InterPro" id="IPR005181">
    <property type="entry name" value="SASA"/>
</dbReference>
<dbReference type="InterPro" id="IPR036514">
    <property type="entry name" value="SGNH_hydro_sf"/>
</dbReference>
<comment type="caution">
    <text evidence="4">The sequence shown here is derived from an EMBL/GenBank/DDBJ whole genome shotgun (WGS) entry which is preliminary data.</text>
</comment>
<dbReference type="PANTHER" id="PTHR22901">
    <property type="entry name" value="SIALATE O-ACETYLESTERASE"/>
    <property type="match status" value="1"/>
</dbReference>
<dbReference type="Gene3D" id="2.60.120.260">
    <property type="entry name" value="Galactose-binding domain-like"/>
    <property type="match status" value="1"/>
</dbReference>
<evidence type="ECO:0000256" key="1">
    <source>
        <dbReference type="ARBA" id="ARBA00022801"/>
    </source>
</evidence>
<evidence type="ECO:0000256" key="2">
    <source>
        <dbReference type="SAM" id="MobiDB-lite"/>
    </source>
</evidence>
<dbReference type="InterPro" id="IPR008979">
    <property type="entry name" value="Galactose-bd-like_sf"/>
</dbReference>
<dbReference type="EMBL" id="BAABDL010000116">
    <property type="protein sequence ID" value="GAA4075516.1"/>
    <property type="molecule type" value="Genomic_DNA"/>
</dbReference>
<dbReference type="SUPFAM" id="SSF52266">
    <property type="entry name" value="SGNH hydrolase"/>
    <property type="match status" value="1"/>
</dbReference>
<proteinExistence type="predicted"/>
<feature type="region of interest" description="Disordered" evidence="2">
    <location>
        <begin position="594"/>
        <end position="615"/>
    </location>
</feature>
<dbReference type="PANTHER" id="PTHR22901:SF0">
    <property type="entry name" value="SIALATE O-ACETYLESTERASE"/>
    <property type="match status" value="1"/>
</dbReference>
<dbReference type="RefSeq" id="WP_344912879.1">
    <property type="nucleotide sequence ID" value="NZ_BAABDL010000116.1"/>
</dbReference>